<dbReference type="GO" id="GO:0008270">
    <property type="term" value="F:zinc ion binding"/>
    <property type="evidence" value="ECO:0007669"/>
    <property type="project" value="UniProtKB-KW"/>
</dbReference>
<dbReference type="Proteomes" id="UP000504636">
    <property type="component" value="Unplaced"/>
</dbReference>
<sequence length="206" mass="23563">MPTDEVCPICRDPFATTFAERKRFVDEMTANGFDCNAYFGFDIAYKLPCGHAMGLLCTERWLHTDVDLVCPSCTQDPRTPIHGLDEDKWPIVFDTVWCEADPEYHGDPTYYERIAHVVGGLADVRMRHCREFEERERLEQQALLEAARREPGSRIRVWALAIGVVSVFGGAIFEIVRLEYLKFGQVCAGLVLVVLGRFVPQDFWQI</sequence>
<dbReference type="OrthoDB" id="3657150at2759"/>
<keyword evidence="1" id="KW-0863">Zinc-finger</keyword>
<dbReference type="EMBL" id="MU003692">
    <property type="protein sequence ID" value="KAF2817923.1"/>
    <property type="molecule type" value="Genomic_DNA"/>
</dbReference>
<organism evidence="4">
    <name type="scientific">Mytilinidion resinicola</name>
    <dbReference type="NCBI Taxonomy" id="574789"/>
    <lineage>
        <taxon>Eukaryota</taxon>
        <taxon>Fungi</taxon>
        <taxon>Dikarya</taxon>
        <taxon>Ascomycota</taxon>
        <taxon>Pezizomycotina</taxon>
        <taxon>Dothideomycetes</taxon>
        <taxon>Pleosporomycetidae</taxon>
        <taxon>Mytilinidiales</taxon>
        <taxon>Mytilinidiaceae</taxon>
        <taxon>Mytilinidion</taxon>
    </lineage>
</organism>
<name>A0A6A6ZB45_9PEZI</name>
<dbReference type="SUPFAM" id="SSF57850">
    <property type="entry name" value="RING/U-box"/>
    <property type="match status" value="1"/>
</dbReference>
<feature type="transmembrane region" description="Helical" evidence="2">
    <location>
        <begin position="157"/>
        <end position="176"/>
    </location>
</feature>
<protein>
    <recommendedName>
        <fullName evidence="3">RING-type domain-containing protein</fullName>
    </recommendedName>
</protein>
<dbReference type="Gene3D" id="3.30.40.10">
    <property type="entry name" value="Zinc/RING finger domain, C3HC4 (zinc finger)"/>
    <property type="match status" value="1"/>
</dbReference>
<reference evidence="6" key="2">
    <citation type="submission" date="2020-04" db="EMBL/GenBank/DDBJ databases">
        <authorList>
            <consortium name="NCBI Genome Project"/>
        </authorList>
    </citation>
    <scope>NUCLEOTIDE SEQUENCE</scope>
    <source>
        <strain evidence="6">CBS 304.34</strain>
    </source>
</reference>
<keyword evidence="1" id="KW-0479">Metal-binding</keyword>
<evidence type="ECO:0000256" key="1">
    <source>
        <dbReference type="PROSITE-ProRule" id="PRU00175"/>
    </source>
</evidence>
<keyword evidence="2" id="KW-0472">Membrane</keyword>
<dbReference type="PROSITE" id="PS50089">
    <property type="entry name" value="ZF_RING_2"/>
    <property type="match status" value="1"/>
</dbReference>
<evidence type="ECO:0000313" key="6">
    <source>
        <dbReference type="RefSeq" id="XP_033584887.1"/>
    </source>
</evidence>
<feature type="domain" description="RING-type" evidence="3">
    <location>
        <begin position="7"/>
        <end position="74"/>
    </location>
</feature>
<evidence type="ECO:0000259" key="3">
    <source>
        <dbReference type="PROSITE" id="PS50089"/>
    </source>
</evidence>
<keyword evidence="2" id="KW-1133">Transmembrane helix</keyword>
<dbReference type="InterPro" id="IPR001841">
    <property type="entry name" value="Znf_RING"/>
</dbReference>
<gene>
    <name evidence="4 6" type="ORF">BDZ99DRAFT_470868</name>
</gene>
<evidence type="ECO:0000256" key="2">
    <source>
        <dbReference type="SAM" id="Phobius"/>
    </source>
</evidence>
<evidence type="ECO:0000313" key="5">
    <source>
        <dbReference type="Proteomes" id="UP000504636"/>
    </source>
</evidence>
<dbReference type="AlphaFoldDB" id="A0A6A6ZB45"/>
<keyword evidence="5" id="KW-1185">Reference proteome</keyword>
<dbReference type="RefSeq" id="XP_033584887.1">
    <property type="nucleotide sequence ID" value="XM_033721676.1"/>
</dbReference>
<dbReference type="GeneID" id="54462569"/>
<keyword evidence="1" id="KW-0862">Zinc</keyword>
<reference evidence="4 6" key="1">
    <citation type="journal article" date="2020" name="Stud. Mycol.">
        <title>101 Dothideomycetes genomes: a test case for predicting lifestyles and emergence of pathogens.</title>
        <authorList>
            <person name="Haridas S."/>
            <person name="Albert R."/>
            <person name="Binder M."/>
            <person name="Bloem J."/>
            <person name="Labutti K."/>
            <person name="Salamov A."/>
            <person name="Andreopoulos B."/>
            <person name="Baker S."/>
            <person name="Barry K."/>
            <person name="Bills G."/>
            <person name="Bluhm B."/>
            <person name="Cannon C."/>
            <person name="Castanera R."/>
            <person name="Culley D."/>
            <person name="Daum C."/>
            <person name="Ezra D."/>
            <person name="Gonzalez J."/>
            <person name="Henrissat B."/>
            <person name="Kuo A."/>
            <person name="Liang C."/>
            <person name="Lipzen A."/>
            <person name="Lutzoni F."/>
            <person name="Magnuson J."/>
            <person name="Mondo S."/>
            <person name="Nolan M."/>
            <person name="Ohm R."/>
            <person name="Pangilinan J."/>
            <person name="Park H.-J."/>
            <person name="Ramirez L."/>
            <person name="Alfaro M."/>
            <person name="Sun H."/>
            <person name="Tritt A."/>
            <person name="Yoshinaga Y."/>
            <person name="Zwiers L.-H."/>
            <person name="Turgeon B."/>
            <person name="Goodwin S."/>
            <person name="Spatafora J."/>
            <person name="Crous P."/>
            <person name="Grigoriev I."/>
        </authorList>
    </citation>
    <scope>NUCLEOTIDE SEQUENCE</scope>
    <source>
        <strain evidence="4 6">CBS 304.34</strain>
    </source>
</reference>
<dbReference type="InterPro" id="IPR013083">
    <property type="entry name" value="Znf_RING/FYVE/PHD"/>
</dbReference>
<reference evidence="6" key="3">
    <citation type="submission" date="2025-04" db="UniProtKB">
        <authorList>
            <consortium name="RefSeq"/>
        </authorList>
    </citation>
    <scope>IDENTIFICATION</scope>
    <source>
        <strain evidence="6">CBS 304.34</strain>
    </source>
</reference>
<evidence type="ECO:0000313" key="4">
    <source>
        <dbReference type="EMBL" id="KAF2817923.1"/>
    </source>
</evidence>
<accession>A0A6A6ZB45</accession>
<keyword evidence="2" id="KW-0812">Transmembrane</keyword>
<proteinExistence type="predicted"/>